<accession>A0A4Z2GYG4</accession>
<comment type="caution">
    <text evidence="1">The sequence shown here is derived from an EMBL/GenBank/DDBJ whole genome shotgun (WGS) entry which is preliminary data.</text>
</comment>
<evidence type="ECO:0000313" key="2">
    <source>
        <dbReference type="Proteomes" id="UP000314294"/>
    </source>
</evidence>
<gene>
    <name evidence="1" type="ORF">EYF80_031997</name>
</gene>
<dbReference type="EMBL" id="SRLO01000396">
    <property type="protein sequence ID" value="TNN57813.1"/>
    <property type="molecule type" value="Genomic_DNA"/>
</dbReference>
<protein>
    <submittedName>
        <fullName evidence="1">Uncharacterized protein</fullName>
    </submittedName>
</protein>
<evidence type="ECO:0000313" key="1">
    <source>
        <dbReference type="EMBL" id="TNN57813.1"/>
    </source>
</evidence>
<name>A0A4Z2GYG4_9TELE</name>
<dbReference type="AlphaFoldDB" id="A0A4Z2GYG4"/>
<dbReference type="Proteomes" id="UP000314294">
    <property type="component" value="Unassembled WGS sequence"/>
</dbReference>
<reference evidence="1 2" key="1">
    <citation type="submission" date="2019-03" db="EMBL/GenBank/DDBJ databases">
        <title>First draft genome of Liparis tanakae, snailfish: a comprehensive survey of snailfish specific genes.</title>
        <authorList>
            <person name="Kim W."/>
            <person name="Song I."/>
            <person name="Jeong J.-H."/>
            <person name="Kim D."/>
            <person name="Kim S."/>
            <person name="Ryu S."/>
            <person name="Song J.Y."/>
            <person name="Lee S.K."/>
        </authorList>
    </citation>
    <scope>NUCLEOTIDE SEQUENCE [LARGE SCALE GENOMIC DNA]</scope>
    <source>
        <tissue evidence="1">Muscle</tissue>
    </source>
</reference>
<sequence>MKEREMEREREGEGEGVGWSQRLSCMCRHPIAASHHFLSPQHPTQTDLAFHYLNGIGSDHAVFCDNAYLPAVKHFHLNCSHFLAESAGGQLVKGSLRPERSKECWIRGSVGNVSLR</sequence>
<organism evidence="1 2">
    <name type="scientific">Liparis tanakae</name>
    <name type="common">Tanaka's snailfish</name>
    <dbReference type="NCBI Taxonomy" id="230148"/>
    <lineage>
        <taxon>Eukaryota</taxon>
        <taxon>Metazoa</taxon>
        <taxon>Chordata</taxon>
        <taxon>Craniata</taxon>
        <taxon>Vertebrata</taxon>
        <taxon>Euteleostomi</taxon>
        <taxon>Actinopterygii</taxon>
        <taxon>Neopterygii</taxon>
        <taxon>Teleostei</taxon>
        <taxon>Neoteleostei</taxon>
        <taxon>Acanthomorphata</taxon>
        <taxon>Eupercaria</taxon>
        <taxon>Perciformes</taxon>
        <taxon>Cottioidei</taxon>
        <taxon>Cottales</taxon>
        <taxon>Liparidae</taxon>
        <taxon>Liparis</taxon>
    </lineage>
</organism>
<keyword evidence="2" id="KW-1185">Reference proteome</keyword>
<proteinExistence type="predicted"/>